<dbReference type="SUPFAM" id="SSF49785">
    <property type="entry name" value="Galactose-binding domain-like"/>
    <property type="match status" value="1"/>
</dbReference>
<proteinExistence type="predicted"/>
<dbReference type="InterPro" id="IPR008979">
    <property type="entry name" value="Galactose-bd-like_sf"/>
</dbReference>
<gene>
    <name evidence="2" type="ORF">LSH36_649g01005</name>
</gene>
<dbReference type="Gene3D" id="2.60.120.260">
    <property type="entry name" value="Galactose-binding domain-like"/>
    <property type="match status" value="1"/>
</dbReference>
<sequence length="265" mass="30110">MATLRKSSSRYMFYVLASILQFLTYQNPINGDCIYSTMTGYIYPYGVVNERYIVDDFNGDCELLCYRSSSCVGANVRRLSNGSVVCEFKKIPSHNYTFRLAVQEKDSKVFVKKSSDIEFQYENVALTSAGSTCSSSSTYKNFDCTEAIDGDKSSQWISDDFEVGDGIWIQVNFKVEKLIFQIGFVHRRLTAVRPRDVILKFSDDSEQLVSNLRCDTANGKKEVLKINPVSTSFVKVIIKTACYEDTYRFGFSEIIADVIQLIENE</sequence>
<organism evidence="2 3">
    <name type="scientific">Paralvinella palmiformis</name>
    <dbReference type="NCBI Taxonomy" id="53620"/>
    <lineage>
        <taxon>Eukaryota</taxon>
        <taxon>Metazoa</taxon>
        <taxon>Spiralia</taxon>
        <taxon>Lophotrochozoa</taxon>
        <taxon>Annelida</taxon>
        <taxon>Polychaeta</taxon>
        <taxon>Sedentaria</taxon>
        <taxon>Canalipalpata</taxon>
        <taxon>Terebellida</taxon>
        <taxon>Terebelliformia</taxon>
        <taxon>Alvinellidae</taxon>
        <taxon>Paralvinella</taxon>
    </lineage>
</organism>
<feature type="domain" description="F5/8 type C" evidence="1">
    <location>
        <begin position="133"/>
        <end position="240"/>
    </location>
</feature>
<evidence type="ECO:0000259" key="1">
    <source>
        <dbReference type="Pfam" id="PF00754"/>
    </source>
</evidence>
<reference evidence="2" key="1">
    <citation type="journal article" date="2023" name="Mol. Biol. Evol.">
        <title>Third-Generation Sequencing Reveals the Adaptive Role of the Epigenome in Three Deep-Sea Polychaetes.</title>
        <authorList>
            <person name="Perez M."/>
            <person name="Aroh O."/>
            <person name="Sun Y."/>
            <person name="Lan Y."/>
            <person name="Juniper S.K."/>
            <person name="Young C.R."/>
            <person name="Angers B."/>
            <person name="Qian P.Y."/>
        </authorList>
    </citation>
    <scope>NUCLEOTIDE SEQUENCE</scope>
    <source>
        <strain evidence="2">P08H-3</strain>
    </source>
</reference>
<dbReference type="InterPro" id="IPR000421">
    <property type="entry name" value="FA58C"/>
</dbReference>
<dbReference type="Pfam" id="PF00754">
    <property type="entry name" value="F5_F8_type_C"/>
    <property type="match status" value="1"/>
</dbReference>
<comment type="caution">
    <text evidence="2">The sequence shown here is derived from an EMBL/GenBank/DDBJ whole genome shotgun (WGS) entry which is preliminary data.</text>
</comment>
<protein>
    <recommendedName>
        <fullName evidence="1">F5/8 type C domain-containing protein</fullName>
    </recommendedName>
</protein>
<accession>A0AAD9J3C1</accession>
<dbReference type="Proteomes" id="UP001208570">
    <property type="component" value="Unassembled WGS sequence"/>
</dbReference>
<keyword evidence="3" id="KW-1185">Reference proteome</keyword>
<name>A0AAD9J3C1_9ANNE</name>
<evidence type="ECO:0000313" key="3">
    <source>
        <dbReference type="Proteomes" id="UP001208570"/>
    </source>
</evidence>
<dbReference type="AlphaFoldDB" id="A0AAD9J3C1"/>
<dbReference type="EMBL" id="JAODUP010000649">
    <property type="protein sequence ID" value="KAK2145891.1"/>
    <property type="molecule type" value="Genomic_DNA"/>
</dbReference>
<evidence type="ECO:0000313" key="2">
    <source>
        <dbReference type="EMBL" id="KAK2145891.1"/>
    </source>
</evidence>